<protein>
    <submittedName>
        <fullName evidence="3">HNH endonuclease</fullName>
    </submittedName>
</protein>
<keyword evidence="3" id="KW-0378">Hydrolase</keyword>
<dbReference type="InterPro" id="IPR003615">
    <property type="entry name" value="HNH_nuc"/>
</dbReference>
<sequence>MPGEQAQDLTSGIPRCPRYRHAVRHRRSFRLRSPYSGTSWATHGQFSTATVGSGRIPSCLWIASAERRMVWLNGCMSLSTAFSTTGSFADRAQILGRLETLEQEQRARDAERMSLLAAALTDALKPRAPEVPGPPHAPKDGGGPERAQPRDTHAERELQIRSLRAEIAATLQQSERQVEGDLATARALATQFTRTHTALQAGEIGLGHAAVITAAASMIGTDEDPDTTAQRATYETAILAEARQTTPSRLRPLATRIATQVSPRSHAEQHRVARGLRSVRLIHRAHGMADLIAHLPLVEAHAIHARLTRIAKLAHTGTRTDSPRKGQATGASRDARTLEQTRVDALIDLLLAASPTTLTAGTPEEAVRARIHLVVPASSTKPEGSLPPPAEVAGHGTIDMATATRFLLHTDWWERVTTTSIGDISEIDRYRPSAALRRFLRVRDLHCRFPGCRVPVHRCDLDHTVAFAKGGSTSRENLAHLCRGHHSVKHHGDWHSTQQSNGTLTWVTPTRREYSEPPPSRVRFARLPRGQAIPEPKREPPVAPTDA</sequence>
<name>A0ABS1SME5_9MICO</name>
<feature type="domain" description="HNH nuclease" evidence="2">
    <location>
        <begin position="435"/>
        <end position="487"/>
    </location>
</feature>
<comment type="caution">
    <text evidence="3">The sequence shown here is derived from an EMBL/GenBank/DDBJ whole genome shotgun (WGS) entry which is preliminary data.</text>
</comment>
<keyword evidence="3" id="KW-0255">Endonuclease</keyword>
<dbReference type="Pfam" id="PF02720">
    <property type="entry name" value="DUF222"/>
    <property type="match status" value="1"/>
</dbReference>
<evidence type="ECO:0000313" key="3">
    <source>
        <dbReference type="EMBL" id="MBL3689309.1"/>
    </source>
</evidence>
<evidence type="ECO:0000259" key="2">
    <source>
        <dbReference type="SMART" id="SM00507"/>
    </source>
</evidence>
<dbReference type="Gene3D" id="1.10.30.50">
    <property type="match status" value="1"/>
</dbReference>
<feature type="compositionally biased region" description="Basic and acidic residues" evidence="1">
    <location>
        <begin position="137"/>
        <end position="155"/>
    </location>
</feature>
<dbReference type="EMBL" id="QYAD01000001">
    <property type="protein sequence ID" value="MBL3689309.1"/>
    <property type="molecule type" value="Genomic_DNA"/>
</dbReference>
<dbReference type="CDD" id="cd00085">
    <property type="entry name" value="HNHc"/>
    <property type="match status" value="1"/>
</dbReference>
<feature type="region of interest" description="Disordered" evidence="1">
    <location>
        <begin position="314"/>
        <end position="337"/>
    </location>
</feature>
<reference evidence="3 4" key="1">
    <citation type="submission" date="2018-09" db="EMBL/GenBank/DDBJ databases">
        <title>Comparative genomics of Leucobacter spp.</title>
        <authorList>
            <person name="Reis A.C."/>
            <person name="Kolvenbach B.A."/>
            <person name="Corvini P.F.X."/>
            <person name="Nunes O.C."/>
        </authorList>
    </citation>
    <scope>NUCLEOTIDE SEQUENCE [LARGE SCALE GENOMIC DNA]</scope>
    <source>
        <strain evidence="3 4">L-1</strain>
    </source>
</reference>
<feature type="region of interest" description="Disordered" evidence="1">
    <location>
        <begin position="124"/>
        <end position="155"/>
    </location>
</feature>
<evidence type="ECO:0000256" key="1">
    <source>
        <dbReference type="SAM" id="MobiDB-lite"/>
    </source>
</evidence>
<dbReference type="Proteomes" id="UP001646141">
    <property type="component" value="Unassembled WGS sequence"/>
</dbReference>
<proteinExistence type="predicted"/>
<feature type="region of interest" description="Disordered" evidence="1">
    <location>
        <begin position="509"/>
        <end position="547"/>
    </location>
</feature>
<accession>A0ABS1SME5</accession>
<evidence type="ECO:0000313" key="4">
    <source>
        <dbReference type="Proteomes" id="UP001646141"/>
    </source>
</evidence>
<dbReference type="SMART" id="SM00507">
    <property type="entry name" value="HNHc"/>
    <property type="match status" value="1"/>
</dbReference>
<dbReference type="InterPro" id="IPR003870">
    <property type="entry name" value="DUF222"/>
</dbReference>
<gene>
    <name evidence="3" type="ORF">D3226_04955</name>
</gene>
<keyword evidence="4" id="KW-1185">Reference proteome</keyword>
<keyword evidence="3" id="KW-0540">Nuclease</keyword>
<dbReference type="GO" id="GO:0004519">
    <property type="term" value="F:endonuclease activity"/>
    <property type="evidence" value="ECO:0007669"/>
    <property type="project" value="UniProtKB-KW"/>
</dbReference>
<organism evidence="3 4">
    <name type="scientific">Leucobacter chromiireducens subsp. chromiireducens</name>
    <dbReference type="NCBI Taxonomy" id="660067"/>
    <lineage>
        <taxon>Bacteria</taxon>
        <taxon>Bacillati</taxon>
        <taxon>Actinomycetota</taxon>
        <taxon>Actinomycetes</taxon>
        <taxon>Micrococcales</taxon>
        <taxon>Microbacteriaceae</taxon>
        <taxon>Leucobacter</taxon>
    </lineage>
</organism>